<dbReference type="InterPro" id="IPR051564">
    <property type="entry name" value="LRR_receptor-like_kinase"/>
</dbReference>
<dbReference type="PANTHER" id="PTHR48055">
    <property type="entry name" value="LEUCINE-RICH REPEAT RECEPTOR PROTEIN KINASE EMS1"/>
    <property type="match status" value="1"/>
</dbReference>
<organism evidence="3 4">
    <name type="scientific">Parasponia andersonii</name>
    <name type="common">Sponia andersonii</name>
    <dbReference type="NCBI Taxonomy" id="3476"/>
    <lineage>
        <taxon>Eukaryota</taxon>
        <taxon>Viridiplantae</taxon>
        <taxon>Streptophyta</taxon>
        <taxon>Embryophyta</taxon>
        <taxon>Tracheophyta</taxon>
        <taxon>Spermatophyta</taxon>
        <taxon>Magnoliopsida</taxon>
        <taxon>eudicotyledons</taxon>
        <taxon>Gunneridae</taxon>
        <taxon>Pentapetalae</taxon>
        <taxon>rosids</taxon>
        <taxon>fabids</taxon>
        <taxon>Rosales</taxon>
        <taxon>Cannabaceae</taxon>
        <taxon>Parasponia</taxon>
    </lineage>
</organism>
<dbReference type="PROSITE" id="PS50011">
    <property type="entry name" value="PROTEIN_KINASE_DOM"/>
    <property type="match status" value="1"/>
</dbReference>
<dbReference type="InterPro" id="IPR011009">
    <property type="entry name" value="Kinase-like_dom_sf"/>
</dbReference>
<dbReference type="PROSITE" id="PS00108">
    <property type="entry name" value="PROTEIN_KINASE_ST"/>
    <property type="match status" value="1"/>
</dbReference>
<dbReference type="Pfam" id="PF00069">
    <property type="entry name" value="Pkinase"/>
    <property type="match status" value="1"/>
</dbReference>
<dbReference type="Gene3D" id="1.10.510.10">
    <property type="entry name" value="Transferase(Phosphotransferase) domain 1"/>
    <property type="match status" value="1"/>
</dbReference>
<dbReference type="SMART" id="SM00220">
    <property type="entry name" value="S_TKc"/>
    <property type="match status" value="1"/>
</dbReference>
<dbReference type="OrthoDB" id="4062651at2759"/>
<dbReference type="GO" id="GO:0005524">
    <property type="term" value="F:ATP binding"/>
    <property type="evidence" value="ECO:0007669"/>
    <property type="project" value="InterPro"/>
</dbReference>
<protein>
    <submittedName>
        <fullName evidence="3">Serine/threonine protein kinase</fullName>
    </submittedName>
</protein>
<reference evidence="4" key="1">
    <citation type="submission" date="2016-06" db="EMBL/GenBank/DDBJ databases">
        <title>Parallel loss of symbiosis genes in relatives of nitrogen-fixing non-legume Parasponia.</title>
        <authorList>
            <person name="Van Velzen R."/>
            <person name="Holmer R."/>
            <person name="Bu F."/>
            <person name="Rutten L."/>
            <person name="Van Zeijl A."/>
            <person name="Liu W."/>
            <person name="Santuari L."/>
            <person name="Cao Q."/>
            <person name="Sharma T."/>
            <person name="Shen D."/>
            <person name="Roswanjaya Y."/>
            <person name="Wardhani T."/>
            <person name="Kalhor M.S."/>
            <person name="Jansen J."/>
            <person name="Van den Hoogen J."/>
            <person name="Gungor B."/>
            <person name="Hartog M."/>
            <person name="Hontelez J."/>
            <person name="Verver J."/>
            <person name="Yang W.-C."/>
            <person name="Schijlen E."/>
            <person name="Repin R."/>
            <person name="Schilthuizen M."/>
            <person name="Schranz E."/>
            <person name="Heidstra R."/>
            <person name="Miyata K."/>
            <person name="Fedorova E."/>
            <person name="Kohlen W."/>
            <person name="Bisseling T."/>
            <person name="Smit S."/>
            <person name="Geurts R."/>
        </authorList>
    </citation>
    <scope>NUCLEOTIDE SEQUENCE [LARGE SCALE GENOMIC DNA]</scope>
    <source>
        <strain evidence="4">cv. WU1-14</strain>
    </source>
</reference>
<dbReference type="GO" id="GO:0016020">
    <property type="term" value="C:membrane"/>
    <property type="evidence" value="ECO:0007669"/>
    <property type="project" value="TreeGrafter"/>
</dbReference>
<dbReference type="PANTHER" id="PTHR48055:SF26">
    <property type="entry name" value="TRANSFERASE, PROTEIN KINASE RLK-PELLE-URK-2 FAMILY"/>
    <property type="match status" value="1"/>
</dbReference>
<keyword evidence="3" id="KW-0418">Kinase</keyword>
<keyword evidence="1" id="KW-1133">Transmembrane helix</keyword>
<proteinExistence type="predicted"/>
<keyword evidence="3" id="KW-0723">Serine/threonine-protein kinase</keyword>
<dbReference type="InterPro" id="IPR008271">
    <property type="entry name" value="Ser/Thr_kinase_AS"/>
</dbReference>
<dbReference type="InterPro" id="IPR043891">
    <property type="entry name" value="SPARK"/>
</dbReference>
<evidence type="ECO:0000256" key="1">
    <source>
        <dbReference type="SAM" id="Phobius"/>
    </source>
</evidence>
<dbReference type="Pfam" id="PF19160">
    <property type="entry name" value="SPARK"/>
    <property type="match status" value="1"/>
</dbReference>
<feature type="transmembrane region" description="Helical" evidence="1">
    <location>
        <begin position="246"/>
        <end position="268"/>
    </location>
</feature>
<name>A0A2P5A648_PARAD</name>
<keyword evidence="3" id="KW-0808">Transferase</keyword>
<accession>A0A2P5A648</accession>
<dbReference type="SUPFAM" id="SSF56112">
    <property type="entry name" value="Protein kinase-like (PK-like)"/>
    <property type="match status" value="1"/>
</dbReference>
<keyword evidence="4" id="KW-1185">Reference proteome</keyword>
<dbReference type="InterPro" id="IPR000719">
    <property type="entry name" value="Prot_kinase_dom"/>
</dbReference>
<dbReference type="Gene3D" id="3.30.200.20">
    <property type="entry name" value="Phosphorylase Kinase, domain 1"/>
    <property type="match status" value="1"/>
</dbReference>
<dbReference type="AlphaFoldDB" id="A0A2P5A648"/>
<dbReference type="GO" id="GO:0004674">
    <property type="term" value="F:protein serine/threonine kinase activity"/>
    <property type="evidence" value="ECO:0007669"/>
    <property type="project" value="UniProtKB-KW"/>
</dbReference>
<dbReference type="FunFam" id="1.10.510.10:FF:000530">
    <property type="entry name" value="probable receptor-like protein kinase At5g59700"/>
    <property type="match status" value="1"/>
</dbReference>
<gene>
    <name evidence="3" type="ORF">PanWU01x14_365040</name>
</gene>
<evidence type="ECO:0000313" key="3">
    <source>
        <dbReference type="EMBL" id="PON32006.1"/>
    </source>
</evidence>
<comment type="caution">
    <text evidence="3">The sequence shown here is derived from an EMBL/GenBank/DDBJ whole genome shotgun (WGS) entry which is preliminary data.</text>
</comment>
<sequence length="594" mass="65535">MDMVILNCHNLDATRAEKQISIFFFLVLQIFVVDFTVSTPSPGGCSLHFNPSIPLFSQSCEWGDWGGFLEESCCGAAFGEYLYLLGQRANQTGELFLNSTEQRNCLVSLTRFRGSVSGCGIGKLVSGMGGCSDFSLADVTNKLGDKLRSLNENCELLSSEGTWEKSCDSCVKSWEDFGGMNLTSVKRESMTTETDMCRFAILASMIGHRIDDIKYIGSLFRCLGGQTLNSENEEVKHKKKIKSKGAWILIGGLVGVVVIVLIASLILYRRYIKSKTPSKNHVLKAVLTKETSLIIPVGEVYSATNNLSELNLIGEGTAGKVYKGLLSNKQPVAVKHIINDEDVETFVREITSLAHNRHPNLVALLGCCVRKDDCFLIYELCPNGSLSEWLFGRDKVLSWIQRLEIAIHSARALWFLHTCPEGCIVHRDIKPTNILLGENFEAKLSDFGLSKIMNLGESFVSSEVRGTFGYVDPDYQSNHLVKSSGDVYSFGVVLLQIISGKKVINMNLQKPMPLNKMAKVLSRGGNIAEFADPKLEEEYSAEAFVLVLQLALSCTALKTRRPSMEQIVSKLEEALDISTRAKASTPEATPDRNA</sequence>
<keyword evidence="1" id="KW-0812">Transmembrane</keyword>
<evidence type="ECO:0000259" key="2">
    <source>
        <dbReference type="PROSITE" id="PS50011"/>
    </source>
</evidence>
<feature type="domain" description="Protein kinase" evidence="2">
    <location>
        <begin position="307"/>
        <end position="575"/>
    </location>
</feature>
<dbReference type="Proteomes" id="UP000237105">
    <property type="component" value="Unassembled WGS sequence"/>
</dbReference>
<evidence type="ECO:0000313" key="4">
    <source>
        <dbReference type="Proteomes" id="UP000237105"/>
    </source>
</evidence>
<dbReference type="EMBL" id="JXTB01000882">
    <property type="protein sequence ID" value="PON32006.1"/>
    <property type="molecule type" value="Genomic_DNA"/>
</dbReference>
<keyword evidence="1" id="KW-0472">Membrane</keyword>